<evidence type="ECO:0000256" key="1">
    <source>
        <dbReference type="ARBA" id="ARBA00022603"/>
    </source>
</evidence>
<dbReference type="SUPFAM" id="SSF53335">
    <property type="entry name" value="S-adenosyl-L-methionine-dependent methyltransferases"/>
    <property type="match status" value="1"/>
</dbReference>
<evidence type="ECO:0000313" key="5">
    <source>
        <dbReference type="EMBL" id="KKW12591.1"/>
    </source>
</evidence>
<dbReference type="Pfam" id="PF08241">
    <property type="entry name" value="Methyltransf_11"/>
    <property type="match status" value="1"/>
</dbReference>
<keyword evidence="3" id="KW-0949">S-adenosyl-L-methionine</keyword>
<dbReference type="GO" id="GO:0032259">
    <property type="term" value="P:methylation"/>
    <property type="evidence" value="ECO:0007669"/>
    <property type="project" value="UniProtKB-KW"/>
</dbReference>
<sequence length="214" mass="23635">MSGKADLPWWLGEVDKNIWDSWHKQHGPTCPSEHAARFLSKLPEGSKVLDIGSGNGINCYYMSAIGLNPTGIDGSETAIKAAEANIDFFDLSGDIDELPVFVHGDLTEPLPFEGGQFDAVLDICCIQHLNPSQATTLILEIRRVLKPGGKMFSKLASESTTFREDIQFSPPIFRTVEEVYGLFAEFKAIELNHVERTVKGGEETIAHWLVEAET</sequence>
<name>A0A0G1W1H0_9BACT</name>
<dbReference type="AlphaFoldDB" id="A0A0G1W1H0"/>
<dbReference type="InterPro" id="IPR013216">
    <property type="entry name" value="Methyltransf_11"/>
</dbReference>
<dbReference type="GO" id="GO:0008757">
    <property type="term" value="F:S-adenosylmethionine-dependent methyltransferase activity"/>
    <property type="evidence" value="ECO:0007669"/>
    <property type="project" value="InterPro"/>
</dbReference>
<evidence type="ECO:0000313" key="6">
    <source>
        <dbReference type="Proteomes" id="UP000034588"/>
    </source>
</evidence>
<evidence type="ECO:0000256" key="2">
    <source>
        <dbReference type="ARBA" id="ARBA00022679"/>
    </source>
</evidence>
<dbReference type="PANTHER" id="PTHR43464">
    <property type="entry name" value="METHYLTRANSFERASE"/>
    <property type="match status" value="1"/>
</dbReference>
<proteinExistence type="predicted"/>
<dbReference type="EMBL" id="LCQD01000011">
    <property type="protein sequence ID" value="KKW12591.1"/>
    <property type="molecule type" value="Genomic_DNA"/>
</dbReference>
<dbReference type="InterPro" id="IPR029063">
    <property type="entry name" value="SAM-dependent_MTases_sf"/>
</dbReference>
<dbReference type="Proteomes" id="UP000034588">
    <property type="component" value="Unassembled WGS sequence"/>
</dbReference>
<gene>
    <name evidence="5" type="ORF">UY48_C0011G0038</name>
</gene>
<feature type="domain" description="Methyltransferase type 11" evidence="4">
    <location>
        <begin position="49"/>
        <end position="152"/>
    </location>
</feature>
<evidence type="ECO:0000256" key="3">
    <source>
        <dbReference type="ARBA" id="ARBA00022691"/>
    </source>
</evidence>
<dbReference type="Gene3D" id="3.40.50.150">
    <property type="entry name" value="Vaccinia Virus protein VP39"/>
    <property type="match status" value="1"/>
</dbReference>
<comment type="caution">
    <text evidence="5">The sequence shown here is derived from an EMBL/GenBank/DDBJ whole genome shotgun (WGS) entry which is preliminary data.</text>
</comment>
<reference evidence="5 6" key="1">
    <citation type="journal article" date="2015" name="Nature">
        <title>rRNA introns, odd ribosomes, and small enigmatic genomes across a large radiation of phyla.</title>
        <authorList>
            <person name="Brown C.T."/>
            <person name="Hug L.A."/>
            <person name="Thomas B.C."/>
            <person name="Sharon I."/>
            <person name="Castelle C.J."/>
            <person name="Singh A."/>
            <person name="Wilkins M.J."/>
            <person name="Williams K.H."/>
            <person name="Banfield J.F."/>
        </authorList>
    </citation>
    <scope>NUCLEOTIDE SEQUENCE [LARGE SCALE GENOMIC DNA]</scope>
</reference>
<evidence type="ECO:0000259" key="4">
    <source>
        <dbReference type="Pfam" id="PF08241"/>
    </source>
</evidence>
<keyword evidence="2 5" id="KW-0808">Transferase</keyword>
<accession>A0A0G1W1H0</accession>
<dbReference type="CDD" id="cd02440">
    <property type="entry name" value="AdoMet_MTases"/>
    <property type="match status" value="1"/>
</dbReference>
<organism evidence="5 6">
    <name type="scientific">Candidatus Gottesmanbacteria bacterium GW2011_GWB1_49_7</name>
    <dbReference type="NCBI Taxonomy" id="1618448"/>
    <lineage>
        <taxon>Bacteria</taxon>
        <taxon>Candidatus Gottesmaniibacteriota</taxon>
    </lineage>
</organism>
<protein>
    <submittedName>
        <fullName evidence="5">Methyltransferase type 11</fullName>
    </submittedName>
</protein>
<keyword evidence="1 5" id="KW-0489">Methyltransferase</keyword>
<dbReference type="PANTHER" id="PTHR43464:SF19">
    <property type="entry name" value="UBIQUINONE BIOSYNTHESIS O-METHYLTRANSFERASE, MITOCHONDRIAL"/>
    <property type="match status" value="1"/>
</dbReference>